<accession>A0A9W9S4K3</accession>
<dbReference type="OrthoDB" id="2663223at2759"/>
<sequence>MGFNAPASGGEPHMLTGKHSWPTSPWKEEPNRCKYGVSLTLKSGVLKEEDHEHELAKKKCHDQAKALGNLSSFIESCVPATYQHLLVNQSAREMLQRFQARFSPEEDPTYAAELRNIWANQFRVLQPGANIEKWYEDRDPLGVARKRWRVMADTVGYLGLTRCCQGSSGNAYLPCHDV</sequence>
<dbReference type="Proteomes" id="UP001147747">
    <property type="component" value="Unassembled WGS sequence"/>
</dbReference>
<evidence type="ECO:0000313" key="2">
    <source>
        <dbReference type="EMBL" id="KAJ5369478.1"/>
    </source>
</evidence>
<organism evidence="2 3">
    <name type="scientific">Penicillium cosmopolitanum</name>
    <dbReference type="NCBI Taxonomy" id="1131564"/>
    <lineage>
        <taxon>Eukaryota</taxon>
        <taxon>Fungi</taxon>
        <taxon>Dikarya</taxon>
        <taxon>Ascomycota</taxon>
        <taxon>Pezizomycotina</taxon>
        <taxon>Eurotiomycetes</taxon>
        <taxon>Eurotiomycetidae</taxon>
        <taxon>Eurotiales</taxon>
        <taxon>Aspergillaceae</taxon>
        <taxon>Penicillium</taxon>
    </lineage>
</organism>
<protein>
    <submittedName>
        <fullName evidence="2">Uncharacterized protein</fullName>
    </submittedName>
</protein>
<dbReference type="AlphaFoldDB" id="A0A9W9S4K3"/>
<comment type="caution">
    <text evidence="2">The sequence shown here is derived from an EMBL/GenBank/DDBJ whole genome shotgun (WGS) entry which is preliminary data.</text>
</comment>
<dbReference type="GeneID" id="81377707"/>
<gene>
    <name evidence="2" type="ORF">N7509_014090</name>
</gene>
<feature type="region of interest" description="Disordered" evidence="1">
    <location>
        <begin position="1"/>
        <end position="25"/>
    </location>
</feature>
<dbReference type="RefSeq" id="XP_056480716.1">
    <property type="nucleotide sequence ID" value="XM_056638727.1"/>
</dbReference>
<proteinExistence type="predicted"/>
<reference evidence="2" key="1">
    <citation type="submission" date="2022-12" db="EMBL/GenBank/DDBJ databases">
        <authorList>
            <person name="Petersen C."/>
        </authorList>
    </citation>
    <scope>NUCLEOTIDE SEQUENCE</scope>
    <source>
        <strain evidence="2">IBT 29677</strain>
    </source>
</reference>
<dbReference type="EMBL" id="JAPZBU010000013">
    <property type="protein sequence ID" value="KAJ5369478.1"/>
    <property type="molecule type" value="Genomic_DNA"/>
</dbReference>
<evidence type="ECO:0000256" key="1">
    <source>
        <dbReference type="SAM" id="MobiDB-lite"/>
    </source>
</evidence>
<name>A0A9W9S4K3_9EURO</name>
<reference evidence="2" key="2">
    <citation type="journal article" date="2023" name="IMA Fungus">
        <title>Comparative genomic study of the Penicillium genus elucidates a diverse pangenome and 15 lateral gene transfer events.</title>
        <authorList>
            <person name="Petersen C."/>
            <person name="Sorensen T."/>
            <person name="Nielsen M.R."/>
            <person name="Sondergaard T.E."/>
            <person name="Sorensen J.L."/>
            <person name="Fitzpatrick D.A."/>
            <person name="Frisvad J.C."/>
            <person name="Nielsen K.L."/>
        </authorList>
    </citation>
    <scope>NUCLEOTIDE SEQUENCE</scope>
    <source>
        <strain evidence="2">IBT 29677</strain>
    </source>
</reference>
<keyword evidence="3" id="KW-1185">Reference proteome</keyword>
<evidence type="ECO:0000313" key="3">
    <source>
        <dbReference type="Proteomes" id="UP001147747"/>
    </source>
</evidence>